<dbReference type="EMBL" id="LWUJ01000012">
    <property type="protein sequence ID" value="OAL10138.1"/>
    <property type="molecule type" value="Genomic_DNA"/>
</dbReference>
<accession>A0A1A9QD37</accession>
<dbReference type="Proteomes" id="UP000077623">
    <property type="component" value="Unassembled WGS sequence"/>
</dbReference>
<gene>
    <name evidence="1" type="ORF">A6V39_04465</name>
</gene>
<proteinExistence type="predicted"/>
<sequence>MSSLKIALIGAGGIGLASATGGAIAYLNSGETIVEYITKKDTTKKKQFITLVADAHTALKNKYSSGNQNKPKKGNKEVGKEEIINWCKEMENTKFSKETDKDYSLINTWCFVNTSTLLEEAKRNNKTDINGASGDTEEWKKAWDSYNTNKGTSNLTISESAPDGLNNGDRNKGGPALYNWCKAQESHKMYEENFESIYKKYEKWCFASS</sequence>
<reference evidence="2" key="1">
    <citation type="submission" date="2016-04" db="EMBL/GenBank/DDBJ databases">
        <authorList>
            <person name="Quiroz-Castaneda R.E."/>
            <person name="Martinez-Ocampo F."/>
        </authorList>
    </citation>
    <scope>NUCLEOTIDE SEQUENCE [LARGE SCALE GENOMIC DNA]</scope>
    <source>
        <strain evidence="2">INIFAP01</strain>
    </source>
</reference>
<dbReference type="RefSeq" id="WP_187150523.1">
    <property type="nucleotide sequence ID" value="NZ_LWUJ01000012.1"/>
</dbReference>
<comment type="caution">
    <text evidence="1">The sequence shown here is derived from an EMBL/GenBank/DDBJ whole genome shotgun (WGS) entry which is preliminary data.</text>
</comment>
<evidence type="ECO:0000313" key="1">
    <source>
        <dbReference type="EMBL" id="OAL10138.1"/>
    </source>
</evidence>
<organism evidence="1 2">
    <name type="scientific">Candidatus Mycoplasma haematobovis</name>
    <dbReference type="NCBI Taxonomy" id="432608"/>
    <lineage>
        <taxon>Bacteria</taxon>
        <taxon>Bacillati</taxon>
        <taxon>Mycoplasmatota</taxon>
        <taxon>Mollicutes</taxon>
        <taxon>Mycoplasmataceae</taxon>
        <taxon>Mycoplasma</taxon>
    </lineage>
</organism>
<name>A0A1A9QD37_9MOLU</name>
<protein>
    <submittedName>
        <fullName evidence="1">Uncharacterized protein</fullName>
    </submittedName>
</protein>
<evidence type="ECO:0000313" key="2">
    <source>
        <dbReference type="Proteomes" id="UP000077623"/>
    </source>
</evidence>
<keyword evidence="2" id="KW-1185">Reference proteome</keyword>
<dbReference type="STRING" id="432608.A6V39_04465"/>
<dbReference type="AlphaFoldDB" id="A0A1A9QD37"/>